<dbReference type="Proteomes" id="UP001054857">
    <property type="component" value="Unassembled WGS sequence"/>
</dbReference>
<dbReference type="AlphaFoldDB" id="A0AAD3HR43"/>
<comment type="caution">
    <text evidence="2">The sequence shown here is derived from an EMBL/GenBank/DDBJ whole genome shotgun (WGS) entry which is preliminary data.</text>
</comment>
<sequence length="319" mass="32326">GPAQPLVPELLAGLRQVNARFLWLDPSGDGEGSHKQRMEAAVEAATAAVTASAGGRVAEAAGDLAPAEVQLAMLLSSHWRLDSAAASSCLAPNPTLGLPWRPVAWLPVRHKRITLEFMVCSMVLPPAPTAATQPAAAPGAASGKSGAAGEAVSGLRSYARFKEFETSPWFWHVWSETLGLGFLYYLNRIPTQPLLCLPSIKINAEPHKAAVAAKAAPAGAIKGAWQKRGGGPGAQHPNARPPMAPPAMPVRGPCGSRPGAAGRTVPLAASAQVNVPAGGRMPLKAGGHKPGGVPGGRPLGAGGGPGGVSRPTGHGVGKG</sequence>
<dbReference type="EMBL" id="BMAR01000031">
    <property type="protein sequence ID" value="GFR49550.1"/>
    <property type="molecule type" value="Genomic_DNA"/>
</dbReference>
<evidence type="ECO:0000313" key="3">
    <source>
        <dbReference type="Proteomes" id="UP001054857"/>
    </source>
</evidence>
<name>A0AAD3HR43_9CHLO</name>
<reference evidence="2 3" key="1">
    <citation type="journal article" date="2021" name="Sci. Rep.">
        <title>Genome sequencing of the multicellular alga Astrephomene provides insights into convergent evolution of germ-soma differentiation.</title>
        <authorList>
            <person name="Yamashita S."/>
            <person name="Yamamoto K."/>
            <person name="Matsuzaki R."/>
            <person name="Suzuki S."/>
            <person name="Yamaguchi H."/>
            <person name="Hirooka S."/>
            <person name="Minakuchi Y."/>
            <person name="Miyagishima S."/>
            <person name="Kawachi M."/>
            <person name="Toyoda A."/>
            <person name="Nozaki H."/>
        </authorList>
    </citation>
    <scope>NUCLEOTIDE SEQUENCE [LARGE SCALE GENOMIC DNA]</scope>
    <source>
        <strain evidence="2 3">NIES-4017</strain>
    </source>
</reference>
<accession>A0AAD3HR43</accession>
<proteinExistence type="predicted"/>
<feature type="region of interest" description="Disordered" evidence="1">
    <location>
        <begin position="280"/>
        <end position="319"/>
    </location>
</feature>
<protein>
    <submittedName>
        <fullName evidence="2">Uncharacterized protein</fullName>
    </submittedName>
</protein>
<evidence type="ECO:0000256" key="1">
    <source>
        <dbReference type="SAM" id="MobiDB-lite"/>
    </source>
</evidence>
<evidence type="ECO:0000313" key="2">
    <source>
        <dbReference type="EMBL" id="GFR49550.1"/>
    </source>
</evidence>
<feature type="non-terminal residue" evidence="2">
    <location>
        <position position="319"/>
    </location>
</feature>
<organism evidence="2 3">
    <name type="scientific">Astrephomene gubernaculifera</name>
    <dbReference type="NCBI Taxonomy" id="47775"/>
    <lineage>
        <taxon>Eukaryota</taxon>
        <taxon>Viridiplantae</taxon>
        <taxon>Chlorophyta</taxon>
        <taxon>core chlorophytes</taxon>
        <taxon>Chlorophyceae</taxon>
        <taxon>CS clade</taxon>
        <taxon>Chlamydomonadales</taxon>
        <taxon>Astrephomenaceae</taxon>
        <taxon>Astrephomene</taxon>
    </lineage>
</organism>
<feature type="compositionally biased region" description="Gly residues" evidence="1">
    <location>
        <begin position="288"/>
        <end position="307"/>
    </location>
</feature>
<feature type="non-terminal residue" evidence="2">
    <location>
        <position position="1"/>
    </location>
</feature>
<gene>
    <name evidence="2" type="ORF">Agub_g11595</name>
</gene>
<keyword evidence="3" id="KW-1185">Reference proteome</keyword>